<sequence>MCLSTVYNGAIADDRMLMSNVQQILCQGDTVTLTDILERQITVEGHIEMADLVNGKVIIAPKS</sequence>
<protein>
    <submittedName>
        <fullName evidence="1">CooT family nickel-binding protein</fullName>
    </submittedName>
</protein>
<dbReference type="EMBL" id="DVJJ01000123">
    <property type="protein sequence ID" value="HIS65348.1"/>
    <property type="molecule type" value="Genomic_DNA"/>
</dbReference>
<dbReference type="InterPro" id="IPR019300">
    <property type="entry name" value="CooT"/>
</dbReference>
<gene>
    <name evidence="1" type="ORF">IAA83_08265</name>
</gene>
<name>A0A9D1JU32_9FIRM</name>
<dbReference type="AlphaFoldDB" id="A0A9D1JU32"/>
<reference evidence="1" key="1">
    <citation type="submission" date="2020-10" db="EMBL/GenBank/DDBJ databases">
        <authorList>
            <person name="Gilroy R."/>
        </authorList>
    </citation>
    <scope>NUCLEOTIDE SEQUENCE</scope>
    <source>
        <strain evidence="1">ChiBcec16-1751</strain>
    </source>
</reference>
<organism evidence="1 2">
    <name type="scientific">Candidatus Avoscillospira avistercoris</name>
    <dbReference type="NCBI Taxonomy" id="2840707"/>
    <lineage>
        <taxon>Bacteria</taxon>
        <taxon>Bacillati</taxon>
        <taxon>Bacillota</taxon>
        <taxon>Clostridia</taxon>
        <taxon>Eubacteriales</taxon>
        <taxon>Oscillospiraceae</taxon>
        <taxon>Oscillospiraceae incertae sedis</taxon>
        <taxon>Candidatus Avoscillospira</taxon>
    </lineage>
</organism>
<evidence type="ECO:0000313" key="1">
    <source>
        <dbReference type="EMBL" id="HIS65348.1"/>
    </source>
</evidence>
<dbReference type="Proteomes" id="UP000886741">
    <property type="component" value="Unassembled WGS sequence"/>
</dbReference>
<accession>A0A9D1JU32</accession>
<dbReference type="Pfam" id="PF10133">
    <property type="entry name" value="CooT"/>
    <property type="match status" value="1"/>
</dbReference>
<evidence type="ECO:0000313" key="2">
    <source>
        <dbReference type="Proteomes" id="UP000886741"/>
    </source>
</evidence>
<reference evidence="1" key="2">
    <citation type="journal article" date="2021" name="PeerJ">
        <title>Extensive microbial diversity within the chicken gut microbiome revealed by metagenomics and culture.</title>
        <authorList>
            <person name="Gilroy R."/>
            <person name="Ravi A."/>
            <person name="Getino M."/>
            <person name="Pursley I."/>
            <person name="Horton D.L."/>
            <person name="Alikhan N.F."/>
            <person name="Baker D."/>
            <person name="Gharbi K."/>
            <person name="Hall N."/>
            <person name="Watson M."/>
            <person name="Adriaenssens E.M."/>
            <person name="Foster-Nyarko E."/>
            <person name="Jarju S."/>
            <person name="Secka A."/>
            <person name="Antonio M."/>
            <person name="Oren A."/>
            <person name="Chaudhuri R.R."/>
            <person name="La Ragione R."/>
            <person name="Hildebrand F."/>
            <person name="Pallen M.J."/>
        </authorList>
    </citation>
    <scope>NUCLEOTIDE SEQUENCE</scope>
    <source>
        <strain evidence="1">ChiBcec16-1751</strain>
    </source>
</reference>
<proteinExistence type="predicted"/>
<comment type="caution">
    <text evidence="1">The sequence shown here is derived from an EMBL/GenBank/DDBJ whole genome shotgun (WGS) entry which is preliminary data.</text>
</comment>